<accession>A0ABX9IA03</accession>
<organism evidence="5 6">
    <name type="scientific">Cutibacterium namnetense</name>
    <dbReference type="NCBI Taxonomy" id="1574624"/>
    <lineage>
        <taxon>Bacteria</taxon>
        <taxon>Bacillati</taxon>
        <taxon>Actinomycetota</taxon>
        <taxon>Actinomycetes</taxon>
        <taxon>Propionibacteriales</taxon>
        <taxon>Propionibacteriaceae</taxon>
        <taxon>Cutibacterium</taxon>
    </lineage>
</organism>
<evidence type="ECO:0000313" key="6">
    <source>
        <dbReference type="Proteomes" id="UP000256324"/>
    </source>
</evidence>
<reference evidence="5 6" key="1">
    <citation type="submission" date="2017-09" db="EMBL/GenBank/DDBJ databases">
        <authorList>
            <person name="Bumgarner R.E."/>
        </authorList>
    </citation>
    <scope>NUCLEOTIDE SEQUENCE [LARGE SCALE GENOMIC DNA]</scope>
    <source>
        <strain evidence="5 6">T34998</strain>
    </source>
</reference>
<gene>
    <name evidence="5" type="ORF">CP880_00155</name>
</gene>
<dbReference type="InterPro" id="IPR027417">
    <property type="entry name" value="P-loop_NTPase"/>
</dbReference>
<dbReference type="PANTHER" id="PTHR42781">
    <property type="entry name" value="SPERMIDINE/PUTRESCINE IMPORT ATP-BINDING PROTEIN POTA"/>
    <property type="match status" value="1"/>
</dbReference>
<dbReference type="InterPro" id="IPR003439">
    <property type="entry name" value="ABC_transporter-like_ATP-bd"/>
</dbReference>
<dbReference type="InterPro" id="IPR017871">
    <property type="entry name" value="ABC_transporter-like_CS"/>
</dbReference>
<keyword evidence="6" id="KW-1185">Reference proteome</keyword>
<keyword evidence="1" id="KW-0813">Transport</keyword>
<dbReference type="Proteomes" id="UP000256324">
    <property type="component" value="Unassembled WGS sequence"/>
</dbReference>
<keyword evidence="3" id="KW-0067">ATP-binding</keyword>
<dbReference type="Gene3D" id="3.40.50.300">
    <property type="entry name" value="P-loop containing nucleotide triphosphate hydrolases"/>
    <property type="match status" value="1"/>
</dbReference>
<dbReference type="InterPro" id="IPR003593">
    <property type="entry name" value="AAA+_ATPase"/>
</dbReference>
<dbReference type="PROSITE" id="PS50893">
    <property type="entry name" value="ABC_TRANSPORTER_2"/>
    <property type="match status" value="1"/>
</dbReference>
<dbReference type="EMBL" id="PCZS01000001">
    <property type="protein sequence ID" value="REB70276.1"/>
    <property type="molecule type" value="Genomic_DNA"/>
</dbReference>
<evidence type="ECO:0000256" key="2">
    <source>
        <dbReference type="ARBA" id="ARBA00022741"/>
    </source>
</evidence>
<dbReference type="PROSITE" id="PS00211">
    <property type="entry name" value="ABC_TRANSPORTER_1"/>
    <property type="match status" value="1"/>
</dbReference>
<evidence type="ECO:0000313" key="5">
    <source>
        <dbReference type="EMBL" id="REB70276.1"/>
    </source>
</evidence>
<dbReference type="RefSeq" id="WP_115937891.1">
    <property type="nucleotide sequence ID" value="NZ_PCZS01000001.1"/>
</dbReference>
<feature type="domain" description="ABC transporter" evidence="4">
    <location>
        <begin position="8"/>
        <end position="236"/>
    </location>
</feature>
<comment type="caution">
    <text evidence="5">The sequence shown here is derived from an EMBL/GenBank/DDBJ whole genome shotgun (WGS) entry which is preliminary data.</text>
</comment>
<evidence type="ECO:0000259" key="4">
    <source>
        <dbReference type="PROSITE" id="PS50893"/>
    </source>
</evidence>
<name>A0ABX9IA03_9ACTN</name>
<evidence type="ECO:0000256" key="3">
    <source>
        <dbReference type="ARBA" id="ARBA00022840"/>
    </source>
</evidence>
<dbReference type="InterPro" id="IPR050093">
    <property type="entry name" value="ABC_SmlMolc_Importer"/>
</dbReference>
<dbReference type="SMART" id="SM00382">
    <property type="entry name" value="AAA"/>
    <property type="match status" value="1"/>
</dbReference>
<evidence type="ECO:0000256" key="1">
    <source>
        <dbReference type="ARBA" id="ARBA00022448"/>
    </source>
</evidence>
<dbReference type="PANTHER" id="PTHR42781:SF4">
    <property type="entry name" value="SPERMIDINE_PUTRESCINE IMPORT ATP-BINDING PROTEIN POTA"/>
    <property type="match status" value="1"/>
</dbReference>
<sequence>MSGLEVEVRVKDRGVQFAMTVPSGTTVALVGPNGAGKSTVLDAMCGLLQPDRCRIVLDGRVLTAVDGGHMSAVVPPWRRGVGLLGQKALLFEHLSVVDNVAYGLRAQGWSVRRARARADEWLEEVGLGGLGQHRPRELSGGQAQRVALARTLAVEPKVVALDEPLAWLDVESAGVIRDVLSRQMRGRTCVIVTHDCKDISALADVLIVMEKGHVVDSGRTAEMLRHPSSAFLATLTGAPTKTWVPREHG</sequence>
<dbReference type="SUPFAM" id="SSF52540">
    <property type="entry name" value="P-loop containing nucleoside triphosphate hydrolases"/>
    <property type="match status" value="1"/>
</dbReference>
<dbReference type="Pfam" id="PF00005">
    <property type="entry name" value="ABC_tran"/>
    <property type="match status" value="1"/>
</dbReference>
<proteinExistence type="predicted"/>
<protein>
    <recommendedName>
        <fullName evidence="4">ABC transporter domain-containing protein</fullName>
    </recommendedName>
</protein>
<keyword evidence="2" id="KW-0547">Nucleotide-binding</keyword>